<feature type="domain" description="DUF6603" evidence="2">
    <location>
        <begin position="1541"/>
        <end position="2055"/>
    </location>
</feature>
<organism evidence="3 4">
    <name type="scientific">Lophium mytilinum</name>
    <dbReference type="NCBI Taxonomy" id="390894"/>
    <lineage>
        <taxon>Eukaryota</taxon>
        <taxon>Fungi</taxon>
        <taxon>Dikarya</taxon>
        <taxon>Ascomycota</taxon>
        <taxon>Pezizomycotina</taxon>
        <taxon>Dothideomycetes</taxon>
        <taxon>Pleosporomycetidae</taxon>
        <taxon>Mytilinidiales</taxon>
        <taxon>Mytilinidiaceae</taxon>
        <taxon>Lophium</taxon>
    </lineage>
</organism>
<dbReference type="InterPro" id="IPR036866">
    <property type="entry name" value="RibonucZ/Hydroxyglut_hydro"/>
</dbReference>
<dbReference type="Proteomes" id="UP000799750">
    <property type="component" value="Unassembled WGS sequence"/>
</dbReference>
<dbReference type="EMBL" id="MU004185">
    <property type="protein sequence ID" value="KAF2498801.1"/>
    <property type="molecule type" value="Genomic_DNA"/>
</dbReference>
<gene>
    <name evidence="3" type="ORF">BU16DRAFT_579855</name>
</gene>
<reference evidence="3" key="1">
    <citation type="journal article" date="2020" name="Stud. Mycol.">
        <title>101 Dothideomycetes genomes: a test case for predicting lifestyles and emergence of pathogens.</title>
        <authorList>
            <person name="Haridas S."/>
            <person name="Albert R."/>
            <person name="Binder M."/>
            <person name="Bloem J."/>
            <person name="Labutti K."/>
            <person name="Salamov A."/>
            <person name="Andreopoulos B."/>
            <person name="Baker S."/>
            <person name="Barry K."/>
            <person name="Bills G."/>
            <person name="Bluhm B."/>
            <person name="Cannon C."/>
            <person name="Castanera R."/>
            <person name="Culley D."/>
            <person name="Daum C."/>
            <person name="Ezra D."/>
            <person name="Gonzalez J."/>
            <person name="Henrissat B."/>
            <person name="Kuo A."/>
            <person name="Liang C."/>
            <person name="Lipzen A."/>
            <person name="Lutzoni F."/>
            <person name="Magnuson J."/>
            <person name="Mondo S."/>
            <person name="Nolan M."/>
            <person name="Ohm R."/>
            <person name="Pangilinan J."/>
            <person name="Park H.-J."/>
            <person name="Ramirez L."/>
            <person name="Alfaro M."/>
            <person name="Sun H."/>
            <person name="Tritt A."/>
            <person name="Yoshinaga Y."/>
            <person name="Zwiers L.-H."/>
            <person name="Turgeon B."/>
            <person name="Goodwin S."/>
            <person name="Spatafora J."/>
            <person name="Crous P."/>
            <person name="Grigoriev I."/>
        </authorList>
    </citation>
    <scope>NUCLEOTIDE SEQUENCE</scope>
    <source>
        <strain evidence="3">CBS 269.34</strain>
    </source>
</reference>
<dbReference type="PANTHER" id="PTHR30619:SF1">
    <property type="entry name" value="RECOMBINATION PROTEIN 2"/>
    <property type="match status" value="1"/>
</dbReference>
<dbReference type="SUPFAM" id="SSF56281">
    <property type="entry name" value="Metallo-hydrolase/oxidoreductase"/>
    <property type="match status" value="1"/>
</dbReference>
<dbReference type="OrthoDB" id="5352492at2759"/>
<dbReference type="InterPro" id="IPR046538">
    <property type="entry name" value="DUF6603"/>
</dbReference>
<keyword evidence="4" id="KW-1185">Reference proteome</keyword>
<evidence type="ECO:0000256" key="1">
    <source>
        <dbReference type="SAM" id="MobiDB-lite"/>
    </source>
</evidence>
<dbReference type="InterPro" id="IPR052159">
    <property type="entry name" value="Competence_DNA_uptake"/>
</dbReference>
<feature type="compositionally biased region" description="Basic and acidic residues" evidence="1">
    <location>
        <begin position="636"/>
        <end position="654"/>
    </location>
</feature>
<sequence length="2303" mass="252090">MVDYAKEIRIDSFFINVEAGDAAIHLLVEASPPTSIGVIQHAVLVDGGKDGYVEEDLKATILNIETLYSKGQLNGAHIQLRFDAIVVSHWDGDHFRGSMGVIAEDAAAQYREKKGKGVVESKYMKYDPQKAQGDPLRLQTVFYRPKTETNKSDMKYAFEDTDEETGFLKITGSFKHGDGMIEEEFTTNAICNVCTGTGCLGKDLFTGKGLAGTAKWDEIDTLEKLLSQSTALKPVAGVTQNGYPAFLCVGIDDSFLGLESTKTNVTLNESSLMCIIVWPKRLNQPKPRISLYTGGDAETLQESRLVAFLTGSSVECIKASHHGSERSTAVEIFGLSPGYFIMSAGDKHGHPTHSVLDRVFKYLNSPAQRGLGNPRIFATRYPYWLQMGKDSKIRTTDLNPSHLNSGNAKAAKQLKLKQKMAETSSKKDILQDDDDEDVDLQNLTAEEEKALLKAQRKVIKDTVPLWKAYGSPNTAPQPITVITGSTTKTHPSPRVQYIRLVATRKGDNDALDACCVHDDPNYTPIANRTRPDRQYGPKGVTVKTEELFDIPKKLEERLEREREKLEALGFLEKHVSKDRDPLLAQQKKDQLRLDKTKKVLSEYWGVFEELKSNDTENEMGREFETRTQKAARLKKEKKEKTDDRRDPELAKKKVKTEGKVQQFSNIVLHKSTMGTTMKMNALQSMRVEKDGVDSLQSWTVDYFKKIALEIKPGAPQFSNLCSADEKIAGLAWFIDTIYLHQLRFDGALADGDDVSLTRITLDVRAPVANLKDSSDPHTLFFTTDRKAHEVQFGKEIAETAASVAYYEKVGGLVFALEEVRGGPITVADLASLIDMPWPAWAKLLLSTVPLKAPGNSTSRSGVWFLPYRRGYTVLRLELDVDLPSGASLAIKDLISGYLDNLTISRMCVIGRKHCEGIDLGEQPSITTSSSMSFETTASWKLGENKSLDIKAIVCVHESGLDLIVQLKTRTNPIKALFKWLNEKLASGSSHKTDTFDESFILDLSRSLTDLAGAVPVSLRQIVLSLGEGGKSLQGVKVDFEIPLAFGVPNGSSAALFGSLKWQPGSLTFDGSLWTAFSVVYADVPRKLNPFREDFYELKPLDEKVLDHLQLRYLMPGGTIENWPEGIPDEVTEASIRVHMGSTTSISIFGEVQCGPHSTTSGIPEILLDTLSLFASYDFGKKSFSLEFRGVVKIYPPAYYITVRDAVTLTVRIAYTSEPSSWAIEAAAENLQFANLHSFFDLNSPGDAVIDMLGSIVIPKVSLLYKYEKSKPSALVMKGIMIVGPLELDLEYKHNGDVWSIVAQLKQTPSGLKEITLLEILSDLDDSITDVPEFIGQMAIPLDKLSVELYCGRAKGSADHVIFSLTISLDKIHFTYSQIHDHTKRSKSVVPKRLLRLSLAKLPNVPELPVVGELEQPFDQMDFLWVNKGLTRDEAEVLNVAVFTKKKDPLFYKDTVDPTKRLPTDIVVSVGCHFVIVAHMDGKPEAVIDHAFSAQPKATKQPNPNPKPDPGAPTKPEPTKPAPSNPPKVSNSGEKKASMAPMHKKTSSLAISNIGLKFHGHTLNIILDAVVHLGPVGMTLIGFSIDLDTSNVKKPIDLLNIKPSFSLSGMAVEFSRPPAVIAGFFETINTSECRGFAGGINISMAIYSFLAAGAYQEFATYKSMFVFAKLNGPLMEFGFAEVNGVTGGFGFGSELRFPAVSEVSKFPFVGISSGSVEPEVSPMAQLMSFTHGGPGGPPWMTPKDGSIWLAAGLGAKAFQTIEVQAVVAVELSSTPKLGIFGEAVAVMPKGAEPSKQLLVVDLGISITIDPSKGVFMAQGQLTPRSFLLHETCHITGGFALAFFSAGSGHDGDWVFTIGGYHPAYTPPPHYPVPPRLGISWHYDEHLSITGGAYFALTPEVVMAGARLEAIFTTSVIRASFVAFADFLINFSPFQFQGAVGVSISIHASVGKGFFSLSINRECSAEVHLHGPPLAGVVHVDLTVISFTVRFGPDKVTLPPVGLGDFIAMVMQLKSKEEIKSLPGHLLSANGLASHKKPAVDVKADAPWLVRAPLFTFDLSARVPIRTVTCNGAKPPELNEQWPVYGRPMELMESLKSDLVINIKHKDGLSPEFRLDRIVKNVPNTLWGRYNSSDDPSQGSRTLLSAPPAKLPQIMGFKITPRAPKPSDDALPPLNMELFACENVMDEIEHPPVAVPVAAPVFSVPTKAPEGKDLAAQLEQVAHAWSTPSAESRRAEVVGMFLELVDPGVSGGRNEDLITSKSAAVRPRRVYPDLPTKAPVGMLKEFGEWYPAAPRVLGYWSPITA</sequence>
<evidence type="ECO:0000313" key="4">
    <source>
        <dbReference type="Proteomes" id="UP000799750"/>
    </source>
</evidence>
<dbReference type="Pfam" id="PF20248">
    <property type="entry name" value="DUF6603"/>
    <property type="match status" value="1"/>
</dbReference>
<feature type="compositionally biased region" description="Basic and acidic residues" evidence="1">
    <location>
        <begin position="615"/>
        <end position="627"/>
    </location>
</feature>
<name>A0A6A6R276_9PEZI</name>
<protein>
    <recommendedName>
        <fullName evidence="2">DUF6603 domain-containing protein</fullName>
    </recommendedName>
</protein>
<dbReference type="Gene3D" id="3.60.15.10">
    <property type="entry name" value="Ribonuclease Z/Hydroxyacylglutathione hydrolase-like"/>
    <property type="match status" value="1"/>
</dbReference>
<dbReference type="PANTHER" id="PTHR30619">
    <property type="entry name" value="DNA INTERNALIZATION/COMPETENCE PROTEIN COMEC/REC2"/>
    <property type="match status" value="1"/>
</dbReference>
<proteinExistence type="predicted"/>
<feature type="compositionally biased region" description="Pro residues" evidence="1">
    <location>
        <begin position="1502"/>
        <end position="1525"/>
    </location>
</feature>
<evidence type="ECO:0000259" key="2">
    <source>
        <dbReference type="Pfam" id="PF20248"/>
    </source>
</evidence>
<feature type="region of interest" description="Disordered" evidence="1">
    <location>
        <begin position="1494"/>
        <end position="1541"/>
    </location>
</feature>
<evidence type="ECO:0000313" key="3">
    <source>
        <dbReference type="EMBL" id="KAF2498801.1"/>
    </source>
</evidence>
<accession>A0A6A6R276</accession>
<feature type="region of interest" description="Disordered" evidence="1">
    <location>
        <begin position="615"/>
        <end position="654"/>
    </location>
</feature>